<accession>A0A0R1VJJ3</accession>
<proteinExistence type="predicted"/>
<gene>
    <name evidence="4" type="ORF">FC60_GL001406</name>
</gene>
<dbReference type="PATRIC" id="fig|1423749.3.peg.1450"/>
<dbReference type="InterPro" id="IPR009057">
    <property type="entry name" value="Homeodomain-like_sf"/>
</dbReference>
<comment type="caution">
    <text evidence="4">The sequence shown here is derived from an EMBL/GenBank/DDBJ whole genome shotgun (WGS) entry which is preliminary data.</text>
</comment>
<organism evidence="4 5">
    <name type="scientific">Limosilactobacillus gastricus DSM 16045</name>
    <dbReference type="NCBI Taxonomy" id="1423749"/>
    <lineage>
        <taxon>Bacteria</taxon>
        <taxon>Bacillati</taxon>
        <taxon>Bacillota</taxon>
        <taxon>Bacilli</taxon>
        <taxon>Lactobacillales</taxon>
        <taxon>Lactobacillaceae</taxon>
        <taxon>Limosilactobacillus</taxon>
    </lineage>
</organism>
<evidence type="ECO:0000256" key="2">
    <source>
        <dbReference type="PROSITE-ProRule" id="PRU00335"/>
    </source>
</evidence>
<dbReference type="SUPFAM" id="SSF46689">
    <property type="entry name" value="Homeodomain-like"/>
    <property type="match status" value="1"/>
</dbReference>
<dbReference type="InterPro" id="IPR001647">
    <property type="entry name" value="HTH_TetR"/>
</dbReference>
<evidence type="ECO:0000313" key="5">
    <source>
        <dbReference type="Proteomes" id="UP000051739"/>
    </source>
</evidence>
<evidence type="ECO:0000259" key="3">
    <source>
        <dbReference type="PROSITE" id="PS50977"/>
    </source>
</evidence>
<dbReference type="Gene3D" id="1.10.357.10">
    <property type="entry name" value="Tetracycline Repressor, domain 2"/>
    <property type="match status" value="1"/>
</dbReference>
<dbReference type="Pfam" id="PF17929">
    <property type="entry name" value="TetR_C_34"/>
    <property type="match status" value="1"/>
</dbReference>
<evidence type="ECO:0000313" key="4">
    <source>
        <dbReference type="EMBL" id="KRM03110.1"/>
    </source>
</evidence>
<feature type="DNA-binding region" description="H-T-H motif" evidence="2">
    <location>
        <begin position="33"/>
        <end position="52"/>
    </location>
</feature>
<dbReference type="EMBL" id="AZFN01000005">
    <property type="protein sequence ID" value="KRM03110.1"/>
    <property type="molecule type" value="Genomic_DNA"/>
</dbReference>
<dbReference type="RefSeq" id="WP_082601321.1">
    <property type="nucleotide sequence ID" value="NZ_AZFN01000005.1"/>
</dbReference>
<reference evidence="4 5" key="1">
    <citation type="journal article" date="2015" name="Genome Announc.">
        <title>Expanding the biotechnology potential of lactobacilli through comparative genomics of 213 strains and associated genera.</title>
        <authorList>
            <person name="Sun Z."/>
            <person name="Harris H.M."/>
            <person name="McCann A."/>
            <person name="Guo C."/>
            <person name="Argimon S."/>
            <person name="Zhang W."/>
            <person name="Yang X."/>
            <person name="Jeffery I.B."/>
            <person name="Cooney J.C."/>
            <person name="Kagawa T.F."/>
            <person name="Liu W."/>
            <person name="Song Y."/>
            <person name="Salvetti E."/>
            <person name="Wrobel A."/>
            <person name="Rasinkangas P."/>
            <person name="Parkhill J."/>
            <person name="Rea M.C."/>
            <person name="O'Sullivan O."/>
            <person name="Ritari J."/>
            <person name="Douillard F.P."/>
            <person name="Paul Ross R."/>
            <person name="Yang R."/>
            <person name="Briner A.E."/>
            <person name="Felis G.E."/>
            <person name="de Vos W.M."/>
            <person name="Barrangou R."/>
            <person name="Klaenhammer T.R."/>
            <person name="Caufield P.W."/>
            <person name="Cui Y."/>
            <person name="Zhang H."/>
            <person name="O'Toole P.W."/>
        </authorList>
    </citation>
    <scope>NUCLEOTIDE SEQUENCE [LARGE SCALE GENOMIC DNA]</scope>
    <source>
        <strain evidence="4 5">DSM 16045</strain>
    </source>
</reference>
<name>A0A0R1VJJ3_9LACO</name>
<dbReference type="AlphaFoldDB" id="A0A0R1VJJ3"/>
<dbReference type="PROSITE" id="PS50977">
    <property type="entry name" value="HTH_TETR_2"/>
    <property type="match status" value="1"/>
</dbReference>
<protein>
    <recommendedName>
        <fullName evidence="3">HTH tetR-type domain-containing protein</fullName>
    </recommendedName>
</protein>
<dbReference type="Proteomes" id="UP000051739">
    <property type="component" value="Unassembled WGS sequence"/>
</dbReference>
<dbReference type="InterPro" id="IPR041483">
    <property type="entry name" value="TetR_C_34"/>
</dbReference>
<dbReference type="Pfam" id="PF00440">
    <property type="entry name" value="TetR_N"/>
    <property type="match status" value="1"/>
</dbReference>
<evidence type="ECO:0000256" key="1">
    <source>
        <dbReference type="ARBA" id="ARBA00023125"/>
    </source>
</evidence>
<keyword evidence="5" id="KW-1185">Reference proteome</keyword>
<sequence>MARITKCESEARRQEILNVTAKLYQQMSFYDLNLKMIGEQLSFTRTAIYTYFDNKEEILLGLLEREYQQWNQDLTDLLNQVPLEKEQFTSEIAQSLARRPLLLKILAVDMSSLDEKSRPQALIRLKTVYGKSIQLIQSLLKDNFPQLSSTEIDRVVFAFFPFLYGVYPYTIVSDKQRQAMDQADVPYVYWSAEEMINNCLLMLLK</sequence>
<dbReference type="GO" id="GO:0003677">
    <property type="term" value="F:DNA binding"/>
    <property type="evidence" value="ECO:0007669"/>
    <property type="project" value="UniProtKB-UniRule"/>
</dbReference>
<keyword evidence="1 2" id="KW-0238">DNA-binding</keyword>
<feature type="domain" description="HTH tetR-type" evidence="3">
    <location>
        <begin position="10"/>
        <end position="70"/>
    </location>
</feature>